<dbReference type="GO" id="GO:0046872">
    <property type="term" value="F:metal ion binding"/>
    <property type="evidence" value="ECO:0007669"/>
    <property type="project" value="UniProtKB-KW"/>
</dbReference>
<evidence type="ECO:0000313" key="3">
    <source>
        <dbReference type="EMBL" id="RDI75367.1"/>
    </source>
</evidence>
<dbReference type="InterPro" id="IPR044528">
    <property type="entry name" value="POD-like_MBL-fold"/>
</dbReference>
<dbReference type="InterPro" id="IPR051682">
    <property type="entry name" value="Mito_Persulfide_Diox"/>
</dbReference>
<comment type="caution">
    <text evidence="3">The sequence shown here is derived from an EMBL/GenBank/DDBJ whole genome shotgun (WGS) entry which is preliminary data.</text>
</comment>
<feature type="domain" description="Rhodanese" evidence="2">
    <location>
        <begin position="255"/>
        <end position="340"/>
    </location>
</feature>
<evidence type="ECO:0000313" key="4">
    <source>
        <dbReference type="Proteomes" id="UP000254134"/>
    </source>
</evidence>
<dbReference type="SUPFAM" id="SSF52821">
    <property type="entry name" value="Rhodanese/Cell cycle control phosphatase"/>
    <property type="match status" value="2"/>
</dbReference>
<dbReference type="RefSeq" id="WP_181813415.1">
    <property type="nucleotide sequence ID" value="NZ_QQZY01000002.1"/>
</dbReference>
<dbReference type="PANTHER" id="PTHR43084">
    <property type="entry name" value="PERSULFIDE DIOXYGENASE ETHE1"/>
    <property type="match status" value="1"/>
</dbReference>
<dbReference type="Gene3D" id="3.40.250.10">
    <property type="entry name" value="Rhodanese-like domain"/>
    <property type="match status" value="2"/>
</dbReference>
<dbReference type="InterPro" id="IPR001279">
    <property type="entry name" value="Metallo-B-lactamas"/>
</dbReference>
<dbReference type="InterPro" id="IPR036866">
    <property type="entry name" value="RibonucZ/Hydroxyglut_hydro"/>
</dbReference>
<dbReference type="Pfam" id="PF00581">
    <property type="entry name" value="Rhodanese"/>
    <property type="match status" value="1"/>
</dbReference>
<protein>
    <submittedName>
        <fullName evidence="3">Metallo-beta-lactamase superfamily</fullName>
    </submittedName>
</protein>
<reference evidence="3 4" key="1">
    <citation type="submission" date="2018-07" db="EMBL/GenBank/DDBJ databases">
        <title>High-quality-draft genome sequence of Gaiella occulta.</title>
        <authorList>
            <person name="Severino R."/>
            <person name="Froufe H.J.C."/>
            <person name="Rainey F.A."/>
            <person name="Barroso C."/>
            <person name="Albuquerque L."/>
            <person name="Lobo-Da-Cunha A."/>
            <person name="Da Costa M.S."/>
            <person name="Egas C."/>
        </authorList>
    </citation>
    <scope>NUCLEOTIDE SEQUENCE [LARGE SCALE GENOMIC DNA]</scope>
    <source>
        <strain evidence="3 4">F2-233</strain>
    </source>
</reference>
<dbReference type="InterPro" id="IPR001763">
    <property type="entry name" value="Rhodanese-like_dom"/>
</dbReference>
<dbReference type="Gene3D" id="3.60.15.10">
    <property type="entry name" value="Ribonuclease Z/Hydroxyacylglutathione hydrolase-like"/>
    <property type="match status" value="1"/>
</dbReference>
<dbReference type="PANTHER" id="PTHR43084:SF1">
    <property type="entry name" value="PERSULFIDE DIOXYGENASE ETHE1, MITOCHONDRIAL"/>
    <property type="match status" value="1"/>
</dbReference>
<feature type="domain" description="Rhodanese" evidence="2">
    <location>
        <begin position="351"/>
        <end position="439"/>
    </location>
</feature>
<dbReference type="AlphaFoldDB" id="A0A7M2YYX9"/>
<organism evidence="3 4">
    <name type="scientific">Gaiella occulta</name>
    <dbReference type="NCBI Taxonomy" id="1002870"/>
    <lineage>
        <taxon>Bacteria</taxon>
        <taxon>Bacillati</taxon>
        <taxon>Actinomycetota</taxon>
        <taxon>Thermoleophilia</taxon>
        <taxon>Gaiellales</taxon>
        <taxon>Gaiellaceae</taxon>
        <taxon>Gaiella</taxon>
    </lineage>
</organism>
<dbReference type="SUPFAM" id="SSF56281">
    <property type="entry name" value="Metallo-hydrolase/oxidoreductase"/>
    <property type="match status" value="1"/>
</dbReference>
<evidence type="ECO:0000259" key="2">
    <source>
        <dbReference type="PROSITE" id="PS50206"/>
    </source>
</evidence>
<keyword evidence="4" id="KW-1185">Reference proteome</keyword>
<dbReference type="CDD" id="cd00158">
    <property type="entry name" value="RHOD"/>
    <property type="match status" value="1"/>
</dbReference>
<dbReference type="EMBL" id="QQZY01000002">
    <property type="protein sequence ID" value="RDI75367.1"/>
    <property type="molecule type" value="Genomic_DNA"/>
</dbReference>
<dbReference type="SMART" id="SM00849">
    <property type="entry name" value="Lactamase_B"/>
    <property type="match status" value="1"/>
</dbReference>
<proteinExistence type="predicted"/>
<dbReference type="SMART" id="SM00450">
    <property type="entry name" value="RHOD"/>
    <property type="match status" value="2"/>
</dbReference>
<dbReference type="Pfam" id="PF00753">
    <property type="entry name" value="Lactamase_B"/>
    <property type="match status" value="1"/>
</dbReference>
<sequence length="446" mass="47038">MIFHQFLDGDLGCACYLVGDEDAGVAVVVDPPYAVEPVLAEAERRGLRLVRVIETHTHADHVSGHGRLALEHGIPISIHADAGVEYSHDPMRDGDEIEVGAVALRVIHTPGHRPEHCCLSVIDRSRAGEPWLVLTGDSLFVGDAARPDLAVGAVEGAEGLFSSLGRLMELADGVEVFPGHVAGSLCGKAMSSKPSTTIGFERRFNPALQFTEVDAFIADAAAIVAPKPPNLARIVELNRGPFLGAQPAAEELAAPPAGTQLLDVRPVASYLAGHRPGAVNVPVAGTSFATKAGFVLDGGRPVTVLAAARDEAEEAVRGLRSVAFLDVEGYVLGAGEERVEAVAVDELEELMAAGAEVIDVREKDERDTGYIPGSRNVPYRLMKTCCPDMPTDRPVVTICESGARAAIAASILRGRGYDARPVVEGGMAAWRARGGDTIEFRRCGSG</sequence>
<keyword evidence="1" id="KW-0479">Metal-binding</keyword>
<evidence type="ECO:0000256" key="1">
    <source>
        <dbReference type="ARBA" id="ARBA00022723"/>
    </source>
</evidence>
<dbReference type="CDD" id="cd07724">
    <property type="entry name" value="POD-like_MBL-fold"/>
    <property type="match status" value="1"/>
</dbReference>
<reference evidence="4" key="2">
    <citation type="journal article" date="2019" name="MicrobiologyOpen">
        <title>High-quality draft genome sequence of Gaiella occulta isolated from a 150 meter deep mineral water borehole and comparison with the genome sequences of other deep-branching lineages of the phylum Actinobacteria.</title>
        <authorList>
            <person name="Severino R."/>
            <person name="Froufe H.J.C."/>
            <person name="Barroso C."/>
            <person name="Albuquerque L."/>
            <person name="Lobo-da-Cunha A."/>
            <person name="da Costa M.S."/>
            <person name="Egas C."/>
        </authorList>
    </citation>
    <scope>NUCLEOTIDE SEQUENCE [LARGE SCALE GENOMIC DNA]</scope>
    <source>
        <strain evidence="4">F2-233</strain>
    </source>
</reference>
<gene>
    <name evidence="3" type="ORF">Gocc_1165</name>
</gene>
<dbReference type="Proteomes" id="UP000254134">
    <property type="component" value="Unassembled WGS sequence"/>
</dbReference>
<dbReference type="GO" id="GO:0050313">
    <property type="term" value="F:sulfur dioxygenase activity"/>
    <property type="evidence" value="ECO:0007669"/>
    <property type="project" value="InterPro"/>
</dbReference>
<dbReference type="GO" id="GO:0006749">
    <property type="term" value="P:glutathione metabolic process"/>
    <property type="evidence" value="ECO:0007669"/>
    <property type="project" value="InterPro"/>
</dbReference>
<name>A0A7M2YYX9_9ACTN</name>
<accession>A0A7M2YYX9</accession>
<dbReference type="PROSITE" id="PS50206">
    <property type="entry name" value="RHODANESE_3"/>
    <property type="match status" value="2"/>
</dbReference>
<dbReference type="GO" id="GO:0070813">
    <property type="term" value="P:hydrogen sulfide metabolic process"/>
    <property type="evidence" value="ECO:0007669"/>
    <property type="project" value="TreeGrafter"/>
</dbReference>
<dbReference type="InterPro" id="IPR036873">
    <property type="entry name" value="Rhodanese-like_dom_sf"/>
</dbReference>